<protein>
    <recommendedName>
        <fullName evidence="1">HNH nuclease domain-containing protein</fullName>
    </recommendedName>
</protein>
<dbReference type="Pfam" id="PF01844">
    <property type="entry name" value="HNH"/>
    <property type="match status" value="1"/>
</dbReference>
<dbReference type="SMART" id="SM00507">
    <property type="entry name" value="HNHc"/>
    <property type="match status" value="1"/>
</dbReference>
<accession>A0ABN8V2P0</accession>
<sequence>MGDSPYTRERLADAASSSRTLSEALTKLGVDPKSPTRRYVLNRMRKMGIATEHFEREGARWTKEVLEPVVAVSTSVNDVLRRLGLETVGGHHSNISRRIKAYGIDISHFTQPSRAGTKKRRLSPETLLVDSHSPHPRRIPGSRLKPAMAALGVPERCALCGTEPLWRGRPLPLEVDHINGRWSDNRLENLRLLCPNCHSATDTYRGRAKGRRAEHGGNW</sequence>
<name>A0ABN8V2P0_STRGL</name>
<dbReference type="Gene3D" id="1.10.30.50">
    <property type="match status" value="1"/>
</dbReference>
<keyword evidence="3" id="KW-1185">Reference proteome</keyword>
<dbReference type="InterPro" id="IPR002711">
    <property type="entry name" value="HNH"/>
</dbReference>
<reference evidence="2" key="1">
    <citation type="submission" date="2022-03" db="EMBL/GenBank/DDBJ databases">
        <authorList>
            <person name="Leyn A S."/>
        </authorList>
    </citation>
    <scope>NUCLEOTIDE SEQUENCE</scope>
    <source>
        <strain evidence="2">Streptomyces globisporus 4-3</strain>
    </source>
</reference>
<organism evidence="2 3">
    <name type="scientific">Streptomyces globisporus</name>
    <dbReference type="NCBI Taxonomy" id="1908"/>
    <lineage>
        <taxon>Bacteria</taxon>
        <taxon>Bacillati</taxon>
        <taxon>Actinomycetota</taxon>
        <taxon>Actinomycetes</taxon>
        <taxon>Kitasatosporales</taxon>
        <taxon>Streptomycetaceae</taxon>
        <taxon>Streptomyces</taxon>
    </lineage>
</organism>
<feature type="domain" description="HNH nuclease" evidence="1">
    <location>
        <begin position="154"/>
        <end position="199"/>
    </location>
</feature>
<evidence type="ECO:0000313" key="2">
    <source>
        <dbReference type="EMBL" id="CAH9415454.1"/>
    </source>
</evidence>
<gene>
    <name evidence="2" type="ORF">SGL43_02470</name>
</gene>
<evidence type="ECO:0000259" key="1">
    <source>
        <dbReference type="SMART" id="SM00507"/>
    </source>
</evidence>
<comment type="caution">
    <text evidence="2">The sequence shown here is derived from an EMBL/GenBank/DDBJ whole genome shotgun (WGS) entry which is preliminary data.</text>
</comment>
<dbReference type="InterPro" id="IPR003615">
    <property type="entry name" value="HNH_nuc"/>
</dbReference>
<dbReference type="RefSeq" id="WP_318574606.1">
    <property type="nucleotide sequence ID" value="NZ_CAKXYP010000006.1"/>
</dbReference>
<proteinExistence type="predicted"/>
<dbReference type="EMBL" id="CAKXYP010000006">
    <property type="protein sequence ID" value="CAH9415454.1"/>
    <property type="molecule type" value="Genomic_DNA"/>
</dbReference>
<dbReference type="Proteomes" id="UP001154015">
    <property type="component" value="Unassembled WGS sequence"/>
</dbReference>
<evidence type="ECO:0000313" key="3">
    <source>
        <dbReference type="Proteomes" id="UP001154015"/>
    </source>
</evidence>
<dbReference type="CDD" id="cd00085">
    <property type="entry name" value="HNHc"/>
    <property type="match status" value="1"/>
</dbReference>